<evidence type="ECO:0000313" key="2">
    <source>
        <dbReference type="Proteomes" id="UP000281084"/>
    </source>
</evidence>
<name>A0A3A8G1G9_9GAMM</name>
<protein>
    <submittedName>
        <fullName evidence="1">Uncharacterized protein</fullName>
    </submittedName>
</protein>
<comment type="caution">
    <text evidence="1">The sequence shown here is derived from an EMBL/GenBank/DDBJ whole genome shotgun (WGS) entry which is preliminary data.</text>
</comment>
<reference evidence="1 2" key="1">
    <citation type="submission" date="2018-09" db="EMBL/GenBank/DDBJ databases">
        <title>The draft genome of Acinetobacter spp. strains.</title>
        <authorList>
            <person name="Qin J."/>
            <person name="Feng Y."/>
            <person name="Zong Z."/>
        </authorList>
    </citation>
    <scope>NUCLEOTIDE SEQUENCE [LARGE SCALE GENOMIC DNA]</scope>
    <source>
        <strain evidence="1 2">WCHAc060002</strain>
    </source>
</reference>
<gene>
    <name evidence="1" type="ORF">D7V64_08030</name>
</gene>
<accession>A0A3A8G1G9</accession>
<evidence type="ECO:0000313" key="1">
    <source>
        <dbReference type="EMBL" id="RKG52937.1"/>
    </source>
</evidence>
<dbReference type="RefSeq" id="WP_120367364.1">
    <property type="nucleotide sequence ID" value="NZ_RAXZ01000008.1"/>
</dbReference>
<sequence>MKSSNPQKTDQFDQIILSRLLADDFAQPQIKDFDFYKERAVSQIQTAIHGIYKSNNQHEFTIAIAQANAFIDAAINFEFIDLTEKAKWLDDVAKAMRAQLIEESA</sequence>
<dbReference type="AlphaFoldDB" id="A0A3A8G1G9"/>
<organism evidence="1 2">
    <name type="scientific">Acinetobacter cumulans</name>
    <dbReference type="NCBI Taxonomy" id="2136182"/>
    <lineage>
        <taxon>Bacteria</taxon>
        <taxon>Pseudomonadati</taxon>
        <taxon>Pseudomonadota</taxon>
        <taxon>Gammaproteobacteria</taxon>
        <taxon>Moraxellales</taxon>
        <taxon>Moraxellaceae</taxon>
        <taxon>Acinetobacter</taxon>
    </lineage>
</organism>
<proteinExistence type="predicted"/>
<dbReference type="Proteomes" id="UP000281084">
    <property type="component" value="Unassembled WGS sequence"/>
</dbReference>
<dbReference type="EMBL" id="RAXZ01000008">
    <property type="protein sequence ID" value="RKG52937.1"/>
    <property type="molecule type" value="Genomic_DNA"/>
</dbReference>